<dbReference type="STRING" id="1121290.CLAOCE_22470"/>
<evidence type="ECO:0000313" key="1">
    <source>
        <dbReference type="EMBL" id="OFH99431.1"/>
    </source>
</evidence>
<proteinExistence type="predicted"/>
<name>A0A1E8EV84_9CLOT</name>
<dbReference type="InterPro" id="IPR011322">
    <property type="entry name" value="N-reg_PII-like_a/b"/>
</dbReference>
<accession>A0A1E8EV84</accession>
<dbReference type="Gene3D" id="3.30.70.120">
    <property type="match status" value="1"/>
</dbReference>
<dbReference type="PROSITE" id="PS51343">
    <property type="entry name" value="PII_GLNB_DOM"/>
    <property type="match status" value="1"/>
</dbReference>
<dbReference type="SMART" id="SM00938">
    <property type="entry name" value="P-II"/>
    <property type="match status" value="1"/>
</dbReference>
<organism evidence="1 2">
    <name type="scientific">Clostridium acetireducens DSM 10703</name>
    <dbReference type="NCBI Taxonomy" id="1121290"/>
    <lineage>
        <taxon>Bacteria</taxon>
        <taxon>Bacillati</taxon>
        <taxon>Bacillota</taxon>
        <taxon>Clostridia</taxon>
        <taxon>Eubacteriales</taxon>
        <taxon>Clostridiaceae</taxon>
        <taxon>Clostridium</taxon>
    </lineage>
</organism>
<dbReference type="AlphaFoldDB" id="A0A1E8EV84"/>
<dbReference type="EMBL" id="LZFO01000057">
    <property type="protein sequence ID" value="OFH99431.1"/>
    <property type="molecule type" value="Genomic_DNA"/>
</dbReference>
<dbReference type="InterPro" id="IPR015867">
    <property type="entry name" value="N-reg_PII/ATP_PRibTrfase_C"/>
</dbReference>
<dbReference type="GO" id="GO:0006808">
    <property type="term" value="P:regulation of nitrogen utilization"/>
    <property type="evidence" value="ECO:0007669"/>
    <property type="project" value="InterPro"/>
</dbReference>
<comment type="caution">
    <text evidence="1">The sequence shown here is derived from an EMBL/GenBank/DDBJ whole genome shotgun (WGS) entry which is preliminary data.</text>
</comment>
<gene>
    <name evidence="1" type="ORF">CLOACE_22470</name>
</gene>
<dbReference type="GO" id="GO:0030234">
    <property type="term" value="F:enzyme regulator activity"/>
    <property type="evidence" value="ECO:0007669"/>
    <property type="project" value="InterPro"/>
</dbReference>
<reference evidence="1 2" key="1">
    <citation type="submission" date="2016-06" db="EMBL/GenBank/DDBJ databases">
        <title>Genome sequence of Clostridium acetireducens DSM 10703.</title>
        <authorList>
            <person name="Poehlein A."/>
            <person name="Fluechter S."/>
            <person name="Duerre P."/>
            <person name="Daniel R."/>
        </authorList>
    </citation>
    <scope>NUCLEOTIDE SEQUENCE [LARGE SCALE GENOMIC DNA]</scope>
    <source>
        <strain evidence="1 2">DSM 10703</strain>
    </source>
</reference>
<dbReference type="SUPFAM" id="SSF54913">
    <property type="entry name" value="GlnB-like"/>
    <property type="match status" value="1"/>
</dbReference>
<dbReference type="RefSeq" id="WP_070111343.1">
    <property type="nucleotide sequence ID" value="NZ_LZFO01000057.1"/>
</dbReference>
<keyword evidence="2" id="KW-1185">Reference proteome</keyword>
<evidence type="ECO:0000313" key="2">
    <source>
        <dbReference type="Proteomes" id="UP000175744"/>
    </source>
</evidence>
<protein>
    <submittedName>
        <fullName evidence="1">Nitrogen regulatory protein P-II</fullName>
    </submittedName>
</protein>
<dbReference type="Pfam" id="PF00543">
    <property type="entry name" value="P-II"/>
    <property type="match status" value="1"/>
</dbReference>
<dbReference type="OrthoDB" id="9803021at2"/>
<dbReference type="InterPro" id="IPR002187">
    <property type="entry name" value="N-reg_PII"/>
</dbReference>
<dbReference type="Proteomes" id="UP000175744">
    <property type="component" value="Unassembled WGS sequence"/>
</dbReference>
<sequence>MTAKEAIVIIVDRGKADSIVKEAKKAGARGATVFYGRGTGQHEAKKFWNINVESSKEAILILCKTSETKNIISTVVEAGNLKEPGKGIVFTMPVNGIIGFTDQYIIKNNK</sequence>